<dbReference type="EMBL" id="LAPT01000129">
    <property type="protein sequence ID" value="PXF29031.1"/>
    <property type="molecule type" value="Genomic_DNA"/>
</dbReference>
<feature type="transmembrane region" description="Helical" evidence="1">
    <location>
        <begin position="51"/>
        <end position="67"/>
    </location>
</feature>
<proteinExistence type="predicted"/>
<comment type="caution">
    <text evidence="2">The sequence shown here is derived from an EMBL/GenBank/DDBJ whole genome shotgun (WGS) entry which is preliminary data.</text>
</comment>
<feature type="transmembrane region" description="Helical" evidence="1">
    <location>
        <begin position="87"/>
        <end position="107"/>
    </location>
</feature>
<name>A0ABX5LUR8_9GAMM</name>
<keyword evidence="1" id="KW-1133">Transmembrane helix</keyword>
<evidence type="ECO:0000313" key="2">
    <source>
        <dbReference type="EMBL" id="PXF29031.1"/>
    </source>
</evidence>
<protein>
    <submittedName>
        <fullName evidence="2">Uncharacterized protein</fullName>
    </submittedName>
</protein>
<evidence type="ECO:0000313" key="3">
    <source>
        <dbReference type="Proteomes" id="UP000248090"/>
    </source>
</evidence>
<accession>A0ABX5LUR8</accession>
<evidence type="ECO:0000256" key="1">
    <source>
        <dbReference type="SAM" id="Phobius"/>
    </source>
</evidence>
<dbReference type="RefSeq" id="WP_110189565.1">
    <property type="nucleotide sequence ID" value="NZ_CP177354.1"/>
</dbReference>
<dbReference type="Proteomes" id="UP000248090">
    <property type="component" value="Unassembled WGS sequence"/>
</dbReference>
<keyword evidence="3" id="KW-1185">Reference proteome</keyword>
<feature type="transmembrane region" description="Helical" evidence="1">
    <location>
        <begin position="28"/>
        <end position="44"/>
    </location>
</feature>
<keyword evidence="1" id="KW-0812">Transmembrane</keyword>
<gene>
    <name evidence="2" type="ORF">WH50_22935</name>
</gene>
<sequence>MKAYLLVLTTLAPSLCFAEVADKMPSYPSMWGLALALCMGFSLLARLWKGFLLLAILVSLFMAYGVYDAGSDPSFLSAVESEFGRYYQLNSYLSALIIGLVPILFSLRKRNYN</sequence>
<organism evidence="2 3">
    <name type="scientific">Pokkaliibacter plantistimulans</name>
    <dbReference type="NCBI Taxonomy" id="1635171"/>
    <lineage>
        <taxon>Bacteria</taxon>
        <taxon>Pseudomonadati</taxon>
        <taxon>Pseudomonadota</taxon>
        <taxon>Gammaproteobacteria</taxon>
        <taxon>Oceanospirillales</taxon>
        <taxon>Balneatrichaceae</taxon>
        <taxon>Pokkaliibacter</taxon>
    </lineage>
</organism>
<keyword evidence="1" id="KW-0472">Membrane</keyword>
<reference evidence="2 3" key="1">
    <citation type="submission" date="2015-03" db="EMBL/GenBank/DDBJ databases">
        <authorList>
            <person name="Krishnan R."/>
            <person name="Midha S."/>
            <person name="Patil P.B."/>
            <person name="Rameshkumar N."/>
        </authorList>
    </citation>
    <scope>NUCLEOTIDE SEQUENCE [LARGE SCALE GENOMIC DNA]</scope>
    <source>
        <strain evidence="2 3">L1E11</strain>
    </source>
</reference>